<feature type="signal peptide" evidence="1">
    <location>
        <begin position="1"/>
        <end position="18"/>
    </location>
</feature>
<accession>A0A327W052</accession>
<evidence type="ECO:0000313" key="2">
    <source>
        <dbReference type="EMBL" id="RAJ82003.1"/>
    </source>
</evidence>
<organism evidence="2 3">
    <name type="scientific">Chitinophaga dinghuensis</name>
    <dbReference type="NCBI Taxonomy" id="1539050"/>
    <lineage>
        <taxon>Bacteria</taxon>
        <taxon>Pseudomonadati</taxon>
        <taxon>Bacteroidota</taxon>
        <taxon>Chitinophagia</taxon>
        <taxon>Chitinophagales</taxon>
        <taxon>Chitinophagaceae</taxon>
        <taxon>Chitinophaga</taxon>
    </lineage>
</organism>
<comment type="caution">
    <text evidence="2">The sequence shown here is derived from an EMBL/GenBank/DDBJ whole genome shotgun (WGS) entry which is preliminary data.</text>
</comment>
<dbReference type="InterPro" id="IPR028994">
    <property type="entry name" value="Integrin_alpha_N"/>
</dbReference>
<sequence length="204" mass="22353">MKKFLPIAALLMSACHSAPTPADKAADSLIQAPDSLVFKESIVPSDSESTPHDTISGHFSGKSQEDTAMISILTPASNTEAPEDAQDKYAVSFNSQSGIPALPTFWGAIYIVNEGDLNGDGKDDITVFNEPLHGCTFSCTTWYLAPNNEWKQLFSPLLVPTACDPITDSAMQARVFKENGKIYRWEEDVNDEDFAQKKVEVKFN</sequence>
<dbReference type="OrthoDB" id="637392at2"/>
<protein>
    <recommendedName>
        <fullName evidence="4">Lipoprotein</fullName>
    </recommendedName>
</protein>
<keyword evidence="1" id="KW-0732">Signal</keyword>
<dbReference type="PROSITE" id="PS51257">
    <property type="entry name" value="PROKAR_LIPOPROTEIN"/>
    <property type="match status" value="1"/>
</dbReference>
<dbReference type="SUPFAM" id="SSF69318">
    <property type="entry name" value="Integrin alpha N-terminal domain"/>
    <property type="match status" value="1"/>
</dbReference>
<gene>
    <name evidence="2" type="ORF">CLV59_104228</name>
</gene>
<evidence type="ECO:0008006" key="4">
    <source>
        <dbReference type="Google" id="ProtNLM"/>
    </source>
</evidence>
<name>A0A327W052_9BACT</name>
<dbReference type="EMBL" id="QLMA01000004">
    <property type="protein sequence ID" value="RAJ82003.1"/>
    <property type="molecule type" value="Genomic_DNA"/>
</dbReference>
<keyword evidence="3" id="KW-1185">Reference proteome</keyword>
<dbReference type="RefSeq" id="WP_146616192.1">
    <property type="nucleotide sequence ID" value="NZ_QLMA01000004.1"/>
</dbReference>
<evidence type="ECO:0000313" key="3">
    <source>
        <dbReference type="Proteomes" id="UP000249819"/>
    </source>
</evidence>
<proteinExistence type="predicted"/>
<evidence type="ECO:0000256" key="1">
    <source>
        <dbReference type="SAM" id="SignalP"/>
    </source>
</evidence>
<dbReference type="AlphaFoldDB" id="A0A327W052"/>
<dbReference type="Gene3D" id="2.40.128.340">
    <property type="match status" value="1"/>
</dbReference>
<feature type="chain" id="PRO_5016467385" description="Lipoprotein" evidence="1">
    <location>
        <begin position="19"/>
        <end position="204"/>
    </location>
</feature>
<dbReference type="Proteomes" id="UP000249819">
    <property type="component" value="Unassembled WGS sequence"/>
</dbReference>
<reference evidence="2 3" key="1">
    <citation type="submission" date="2018-06" db="EMBL/GenBank/DDBJ databases">
        <title>Genomic Encyclopedia of Archaeal and Bacterial Type Strains, Phase II (KMG-II): from individual species to whole genera.</title>
        <authorList>
            <person name="Goeker M."/>
        </authorList>
    </citation>
    <scope>NUCLEOTIDE SEQUENCE [LARGE SCALE GENOMIC DNA]</scope>
    <source>
        <strain evidence="2 3">DSM 29821</strain>
    </source>
</reference>